<evidence type="ECO:0000313" key="4">
    <source>
        <dbReference type="Proteomes" id="UP000643405"/>
    </source>
</evidence>
<dbReference type="Gene3D" id="3.40.190.10">
    <property type="entry name" value="Periplasmic binding protein-like II"/>
    <property type="match status" value="2"/>
</dbReference>
<comment type="caution">
    <text evidence="3">The sequence shown here is derived from an EMBL/GenBank/DDBJ whole genome shotgun (WGS) entry which is preliminary data.</text>
</comment>
<dbReference type="RefSeq" id="WP_188166899.1">
    <property type="nucleotide sequence ID" value="NZ_JACVVX010000014.1"/>
</dbReference>
<keyword evidence="4" id="KW-1185">Reference proteome</keyword>
<dbReference type="SUPFAM" id="SSF53850">
    <property type="entry name" value="Periplasmic binding protein-like II"/>
    <property type="match status" value="1"/>
</dbReference>
<dbReference type="PANTHER" id="PTHR30024:SF42">
    <property type="entry name" value="ALIPHATIC SULFONATES-BINDING PROTEIN-RELATED"/>
    <property type="match status" value="1"/>
</dbReference>
<organism evidence="3 4">
    <name type="scientific">Oryzicola mucosus</name>
    <dbReference type="NCBI Taxonomy" id="2767425"/>
    <lineage>
        <taxon>Bacteria</taxon>
        <taxon>Pseudomonadati</taxon>
        <taxon>Pseudomonadota</taxon>
        <taxon>Alphaproteobacteria</taxon>
        <taxon>Hyphomicrobiales</taxon>
        <taxon>Phyllobacteriaceae</taxon>
        <taxon>Oryzicola</taxon>
    </lineage>
</organism>
<feature type="signal peptide" evidence="1">
    <location>
        <begin position="1"/>
        <end position="22"/>
    </location>
</feature>
<accession>A0A8J6U0E0</accession>
<gene>
    <name evidence="3" type="ORF">ICI42_22745</name>
</gene>
<keyword evidence="1" id="KW-0732">Signal</keyword>
<feature type="chain" id="PRO_5035195204" evidence="1">
    <location>
        <begin position="23"/>
        <end position="322"/>
    </location>
</feature>
<evidence type="ECO:0000256" key="1">
    <source>
        <dbReference type="SAM" id="SignalP"/>
    </source>
</evidence>
<protein>
    <submittedName>
        <fullName evidence="3">ABC transporter substrate-binding protein</fullName>
    </submittedName>
</protein>
<dbReference type="InterPro" id="IPR015168">
    <property type="entry name" value="SsuA/THI5"/>
</dbReference>
<dbReference type="EMBL" id="JACVVX010000014">
    <property type="protein sequence ID" value="MBD0417459.1"/>
    <property type="molecule type" value="Genomic_DNA"/>
</dbReference>
<dbReference type="AlphaFoldDB" id="A0A8J6U0E0"/>
<dbReference type="Pfam" id="PF09084">
    <property type="entry name" value="NMT1"/>
    <property type="match status" value="1"/>
</dbReference>
<feature type="domain" description="SsuA/THI5-like" evidence="2">
    <location>
        <begin position="47"/>
        <end position="251"/>
    </location>
</feature>
<reference evidence="3" key="1">
    <citation type="submission" date="2020-09" db="EMBL/GenBank/DDBJ databases">
        <title>Genome seq and assembly of Tianweitania sp.</title>
        <authorList>
            <person name="Chhetri G."/>
        </authorList>
    </citation>
    <scope>NUCLEOTIDE SEQUENCE</scope>
    <source>
        <strain evidence="3">Rool2</strain>
    </source>
</reference>
<dbReference type="PANTHER" id="PTHR30024">
    <property type="entry name" value="ALIPHATIC SULFONATES-BINDING PROTEIN-RELATED"/>
    <property type="match status" value="1"/>
</dbReference>
<evidence type="ECO:0000313" key="3">
    <source>
        <dbReference type="EMBL" id="MBD0417459.1"/>
    </source>
</evidence>
<name>A0A8J6U0E0_9HYPH</name>
<sequence length="322" mass="34669">MRTKLQYLMTATLVAVAQPASAQSLEKVKVATTFLGLWDTSQPSLCAERGEFAKAGLDVEVTSTRGGSENVQAVVAGGMDVGYSPGINSVLAAATQGAAIKIISSEFRGQNDSFFYVKADSPIKSMDDLAGKSVAYSRPGGASEAILLALEADRKIDLNLVIGGGMDATYTMAMTGQIDVGYAVPPTMLKEAEEGKIRVIFSGNDVESQRSMTQRLIIGSDDFVTNRRDVATKFLETLDKCIDWAYANPDQSLEFYAKLNKVDPAIAKRGMEFYDRATLAFGPVQELDKGLKQAVAGGFIKAEPTEDELKKLMQILYTTPAK</sequence>
<evidence type="ECO:0000259" key="2">
    <source>
        <dbReference type="Pfam" id="PF09084"/>
    </source>
</evidence>
<dbReference type="Proteomes" id="UP000643405">
    <property type="component" value="Unassembled WGS sequence"/>
</dbReference>
<proteinExistence type="predicted"/>